<sequence>MINWAELNGFECDQGNARKSETKHDVTKFEPEQIFFNQPILVVEDSKHSQTKSRYHALDITDSARQLHVTFTLRNTDTLSRVISARDMHQKERTVYEQAKKDA</sequence>
<organism evidence="1 2">
    <name type="scientific">SAR92 clade bacterium H455</name>
    <dbReference type="NCBI Taxonomy" id="2974818"/>
    <lineage>
        <taxon>Bacteria</taxon>
        <taxon>Pseudomonadati</taxon>
        <taxon>Pseudomonadota</taxon>
        <taxon>Gammaproteobacteria</taxon>
        <taxon>Cellvibrionales</taxon>
        <taxon>Porticoccaceae</taxon>
        <taxon>SAR92 clade</taxon>
    </lineage>
</organism>
<keyword evidence="2" id="KW-1185">Reference proteome</keyword>
<accession>A0ABY5TKB5</accession>
<dbReference type="Pfam" id="PF04365">
    <property type="entry name" value="BrnT_toxin"/>
    <property type="match status" value="1"/>
</dbReference>
<evidence type="ECO:0000313" key="2">
    <source>
        <dbReference type="Proteomes" id="UP001059934"/>
    </source>
</evidence>
<name>A0ABY5TKB5_9GAMM</name>
<evidence type="ECO:0000313" key="1">
    <source>
        <dbReference type="EMBL" id="UVW34297.1"/>
    </source>
</evidence>
<gene>
    <name evidence="1" type="ORF">NYF23_09725</name>
</gene>
<dbReference type="Proteomes" id="UP001059934">
    <property type="component" value="Chromosome"/>
</dbReference>
<protein>
    <submittedName>
        <fullName evidence="1">BrnT family toxin</fullName>
    </submittedName>
</protein>
<reference evidence="1" key="1">
    <citation type="submission" date="2022-08" db="EMBL/GenBank/DDBJ databases">
        <title>Catabolic pathway analysis in culturable SAR92 clade bacteria reveals their overlooked roles in DMSP degradation in coastal seas.</title>
        <authorList>
            <person name="He X."/>
            <person name="Zhang X."/>
            <person name="Zhang Y."/>
        </authorList>
    </citation>
    <scope>NUCLEOTIDE SEQUENCE</scope>
    <source>
        <strain evidence="1">H455</strain>
    </source>
</reference>
<dbReference type="InterPro" id="IPR038573">
    <property type="entry name" value="BrnT_sf"/>
</dbReference>
<dbReference type="Gene3D" id="3.10.450.530">
    <property type="entry name" value="Ribonuclease toxin, BrnT, of type II toxin-antitoxin system"/>
    <property type="match status" value="1"/>
</dbReference>
<proteinExistence type="predicted"/>
<dbReference type="EMBL" id="CP103416">
    <property type="protein sequence ID" value="UVW34297.1"/>
    <property type="molecule type" value="Genomic_DNA"/>
</dbReference>
<dbReference type="InterPro" id="IPR007460">
    <property type="entry name" value="BrnT_toxin"/>
</dbReference>